<name>A0ACB7PH23_9PEZI</name>
<protein>
    <submittedName>
        <fullName evidence="1">Uncharacterized protein</fullName>
    </submittedName>
</protein>
<sequence>MGVEIPERRREVSVLVHLGVAPSRCERGKLGEARCSMSGWDPCQDREANQRQTKPLDTLTPWRWEEQGLTSSTPTTESSKTTAQSMGMVLRGVQWDTLARHPCTAHLKWVLAQYLHCPGLDHDTPRRNAPETSAGDDDDEQASNAMRHQDRHEANEVLSAMRGKQASVLPTSGIICNACIANMK</sequence>
<proteinExistence type="predicted"/>
<evidence type="ECO:0000313" key="2">
    <source>
        <dbReference type="Proteomes" id="UP000724584"/>
    </source>
</evidence>
<dbReference type="EMBL" id="JAGIZQ010000002">
    <property type="protein sequence ID" value="KAH6640825.1"/>
    <property type="molecule type" value="Genomic_DNA"/>
</dbReference>
<reference evidence="1 2" key="1">
    <citation type="journal article" date="2021" name="Nat. Commun.">
        <title>Genetic determinants of endophytism in the Arabidopsis root mycobiome.</title>
        <authorList>
            <person name="Mesny F."/>
            <person name="Miyauchi S."/>
            <person name="Thiergart T."/>
            <person name="Pickel B."/>
            <person name="Atanasova L."/>
            <person name="Karlsson M."/>
            <person name="Huettel B."/>
            <person name="Barry K.W."/>
            <person name="Haridas S."/>
            <person name="Chen C."/>
            <person name="Bauer D."/>
            <person name="Andreopoulos W."/>
            <person name="Pangilinan J."/>
            <person name="LaButti K."/>
            <person name="Riley R."/>
            <person name="Lipzen A."/>
            <person name="Clum A."/>
            <person name="Drula E."/>
            <person name="Henrissat B."/>
            <person name="Kohler A."/>
            <person name="Grigoriev I.V."/>
            <person name="Martin F.M."/>
            <person name="Hacquard S."/>
        </authorList>
    </citation>
    <scope>NUCLEOTIDE SEQUENCE [LARGE SCALE GENOMIC DNA]</scope>
    <source>
        <strain evidence="1 2">MPI-SDFR-AT-0079</strain>
    </source>
</reference>
<evidence type="ECO:0000313" key="1">
    <source>
        <dbReference type="EMBL" id="KAH6640825.1"/>
    </source>
</evidence>
<organism evidence="1 2">
    <name type="scientific">Chaetomium tenue</name>
    <dbReference type="NCBI Taxonomy" id="1854479"/>
    <lineage>
        <taxon>Eukaryota</taxon>
        <taxon>Fungi</taxon>
        <taxon>Dikarya</taxon>
        <taxon>Ascomycota</taxon>
        <taxon>Pezizomycotina</taxon>
        <taxon>Sordariomycetes</taxon>
        <taxon>Sordariomycetidae</taxon>
        <taxon>Sordariales</taxon>
        <taxon>Chaetomiaceae</taxon>
        <taxon>Chaetomium</taxon>
    </lineage>
</organism>
<gene>
    <name evidence="1" type="ORF">F5144DRAFT_590226</name>
</gene>
<accession>A0ACB7PH23</accession>
<dbReference type="Proteomes" id="UP000724584">
    <property type="component" value="Unassembled WGS sequence"/>
</dbReference>
<keyword evidence="2" id="KW-1185">Reference proteome</keyword>
<comment type="caution">
    <text evidence="1">The sequence shown here is derived from an EMBL/GenBank/DDBJ whole genome shotgun (WGS) entry which is preliminary data.</text>
</comment>